<dbReference type="Proteomes" id="UP000307720">
    <property type="component" value="Unassembled WGS sequence"/>
</dbReference>
<reference evidence="1" key="1">
    <citation type="submission" date="2019-04" db="EMBL/GenBank/DDBJ databases">
        <title>Microbes associate with the intestines of laboratory mice.</title>
        <authorList>
            <person name="Navarre W."/>
            <person name="Wong E."/>
            <person name="Huang K."/>
            <person name="Tropini C."/>
            <person name="Ng K."/>
            <person name="Yu B."/>
        </authorList>
    </citation>
    <scope>NUCLEOTIDE SEQUENCE</scope>
    <source>
        <strain evidence="1">NM72_1-8</strain>
    </source>
</reference>
<sequence length="113" mass="13116">MNERITEDAGEEFAPSRYGLKSKNDSIVKPYGTYELFFEITFQVLQKLGAYEDIGTPEECRKAMERQRGKNPVKDEYNHDCCPTCGWVVYQEEYGGRYLPHCENCGQAIDWDN</sequence>
<name>A0AC61QWB9_9FIRM</name>
<evidence type="ECO:0000313" key="1">
    <source>
        <dbReference type="EMBL" id="TGX96855.1"/>
    </source>
</evidence>
<proteinExistence type="predicted"/>
<protein>
    <submittedName>
        <fullName evidence="1">Uncharacterized protein</fullName>
    </submittedName>
</protein>
<organism evidence="1 2">
    <name type="scientific">Hominisplanchenecus murintestinalis</name>
    <dbReference type="NCBI Taxonomy" id="2941517"/>
    <lineage>
        <taxon>Bacteria</taxon>
        <taxon>Bacillati</taxon>
        <taxon>Bacillota</taxon>
        <taxon>Clostridia</taxon>
        <taxon>Lachnospirales</taxon>
        <taxon>Lachnospiraceae</taxon>
        <taxon>Hominisplanchenecus</taxon>
    </lineage>
</organism>
<keyword evidence="2" id="KW-1185">Reference proteome</keyword>
<accession>A0AC61QWB9</accession>
<comment type="caution">
    <text evidence="1">The sequence shown here is derived from an EMBL/GenBank/DDBJ whole genome shotgun (WGS) entry which is preliminary data.</text>
</comment>
<gene>
    <name evidence="1" type="ORF">E5357_14790</name>
</gene>
<evidence type="ECO:0000313" key="2">
    <source>
        <dbReference type="Proteomes" id="UP000307720"/>
    </source>
</evidence>
<dbReference type="EMBL" id="SRZB01000045">
    <property type="protein sequence ID" value="TGX96855.1"/>
    <property type="molecule type" value="Genomic_DNA"/>
</dbReference>